<organism evidence="18 19">
    <name type="scientific">Hydromonas duriensis</name>
    <dbReference type="NCBI Taxonomy" id="1527608"/>
    <lineage>
        <taxon>Bacteria</taxon>
        <taxon>Pseudomonadati</taxon>
        <taxon>Pseudomonadota</taxon>
        <taxon>Betaproteobacteria</taxon>
        <taxon>Burkholderiales</taxon>
        <taxon>Burkholderiaceae</taxon>
        <taxon>Hydromonas</taxon>
    </lineage>
</organism>
<dbReference type="GO" id="GO:0034200">
    <property type="term" value="F:D-glycero-beta-D-manno-heptose 1,7-bisphosphate 7-phosphatase activity"/>
    <property type="evidence" value="ECO:0007669"/>
    <property type="project" value="UniProtKB-EC"/>
</dbReference>
<keyword evidence="7 14" id="KW-0963">Cytoplasm</keyword>
<dbReference type="InterPro" id="IPR006549">
    <property type="entry name" value="HAD-SF_hydro_IIIA"/>
</dbReference>
<keyword evidence="9 14" id="KW-0378">Hydrolase</keyword>
<evidence type="ECO:0000256" key="8">
    <source>
        <dbReference type="ARBA" id="ARBA00022723"/>
    </source>
</evidence>
<sequence>MEHEQRLIILSRDGVINEDRGVIATPDDWVALPDSLKAIARLNRAHFRVVVATNQPGIMQGKLNVFDLNAIHKKMHEEVEAAGGYIEAVFFCPHTPDAGCSCRKPSPTMLQEIADRFEVPLNEVIYVGDTINDMNAAQRAGCQPFLVLTGQGNMTYAKGDVPDAAHVRVNLAAVVKELVGVV</sequence>
<evidence type="ECO:0000256" key="11">
    <source>
        <dbReference type="ARBA" id="ARBA00022842"/>
    </source>
</evidence>
<dbReference type="InterPro" id="IPR023214">
    <property type="entry name" value="HAD_sf"/>
</dbReference>
<dbReference type="EC" id="3.1.3.-" evidence="14"/>
<dbReference type="PROSITE" id="PS50943">
    <property type="entry name" value="HTH_CROC1"/>
    <property type="match status" value="1"/>
</dbReference>
<dbReference type="Pfam" id="PF00702">
    <property type="entry name" value="Hydrolase"/>
    <property type="match status" value="1"/>
</dbReference>
<evidence type="ECO:0000256" key="13">
    <source>
        <dbReference type="ARBA" id="ARBA00061616"/>
    </source>
</evidence>
<feature type="binding site" evidence="16">
    <location>
        <position position="102"/>
    </location>
    <ligand>
        <name>Zn(2+)</name>
        <dbReference type="ChEBI" id="CHEBI:29105"/>
    </ligand>
</feature>
<comment type="cofactor">
    <cofactor evidence="2 16">
        <name>Mg(2+)</name>
        <dbReference type="ChEBI" id="CHEBI:18420"/>
    </cofactor>
</comment>
<dbReference type="InterPro" id="IPR001387">
    <property type="entry name" value="Cro/C1-type_HTH"/>
</dbReference>
<feature type="binding site" evidence="16">
    <location>
        <position position="129"/>
    </location>
    <ligand>
        <name>Mg(2+)</name>
        <dbReference type="ChEBI" id="CHEBI:18420"/>
    </ligand>
</feature>
<feature type="domain" description="HTH cro/C1-type" evidence="17">
    <location>
        <begin position="103"/>
        <end position="124"/>
    </location>
</feature>
<evidence type="ECO:0000256" key="9">
    <source>
        <dbReference type="ARBA" id="ARBA00022801"/>
    </source>
</evidence>
<feature type="site" description="Stabilizes the phosphoryl group" evidence="15">
    <location>
        <position position="53"/>
    </location>
</feature>
<dbReference type="RefSeq" id="WP_133618687.1">
    <property type="nucleotide sequence ID" value="NZ_SNZE01000001.1"/>
</dbReference>
<evidence type="ECO:0000313" key="18">
    <source>
        <dbReference type="EMBL" id="TDR32987.1"/>
    </source>
</evidence>
<dbReference type="CDD" id="cd07503">
    <property type="entry name" value="HAD_HisB-N"/>
    <property type="match status" value="1"/>
</dbReference>
<dbReference type="InterPro" id="IPR036412">
    <property type="entry name" value="HAD-like_sf"/>
</dbReference>
<dbReference type="InterPro" id="IPR006439">
    <property type="entry name" value="HAD-SF_hydro_IA"/>
</dbReference>
<evidence type="ECO:0000256" key="7">
    <source>
        <dbReference type="ARBA" id="ARBA00022490"/>
    </source>
</evidence>
<evidence type="ECO:0000256" key="15">
    <source>
        <dbReference type="PIRSR" id="PIRSR004682-3"/>
    </source>
</evidence>
<dbReference type="Gene3D" id="3.40.50.1000">
    <property type="entry name" value="HAD superfamily/HAD-like"/>
    <property type="match status" value="1"/>
</dbReference>
<keyword evidence="8 16" id="KW-0479">Metal-binding</keyword>
<dbReference type="GO" id="GO:0046872">
    <property type="term" value="F:metal ion binding"/>
    <property type="evidence" value="ECO:0007669"/>
    <property type="project" value="UniProtKB-KW"/>
</dbReference>
<evidence type="ECO:0000256" key="2">
    <source>
        <dbReference type="ARBA" id="ARBA00001946"/>
    </source>
</evidence>
<reference evidence="18 19" key="1">
    <citation type="submission" date="2019-03" db="EMBL/GenBank/DDBJ databases">
        <title>Genomic Encyclopedia of Type Strains, Phase IV (KMG-IV): sequencing the most valuable type-strain genomes for metagenomic binning, comparative biology and taxonomic classification.</title>
        <authorList>
            <person name="Goeker M."/>
        </authorList>
    </citation>
    <scope>NUCLEOTIDE SEQUENCE [LARGE SCALE GENOMIC DNA]</scope>
    <source>
        <strain evidence="18 19">DSM 102852</strain>
    </source>
</reference>
<evidence type="ECO:0000256" key="5">
    <source>
        <dbReference type="ARBA" id="ARBA00004708"/>
    </source>
</evidence>
<comment type="similarity">
    <text evidence="13 14">Belongs to the gmhB family.</text>
</comment>
<keyword evidence="19" id="KW-1185">Reference proteome</keyword>
<feature type="binding site" evidence="16">
    <location>
        <position position="100"/>
    </location>
    <ligand>
        <name>Zn(2+)</name>
        <dbReference type="ChEBI" id="CHEBI:29105"/>
    </ligand>
</feature>
<dbReference type="NCBIfam" id="TIGR01662">
    <property type="entry name" value="HAD-SF-IIIA"/>
    <property type="match status" value="1"/>
</dbReference>
<feature type="site" description="Stabilizes the phosphoryl group" evidence="15">
    <location>
        <position position="104"/>
    </location>
</feature>
<evidence type="ECO:0000256" key="3">
    <source>
        <dbReference type="ARBA" id="ARBA00001947"/>
    </source>
</evidence>
<evidence type="ECO:0000256" key="12">
    <source>
        <dbReference type="ARBA" id="ARBA00023277"/>
    </source>
</evidence>
<keyword evidence="12 14" id="KW-0119">Carbohydrate metabolism</keyword>
<comment type="subunit">
    <text evidence="6">Monomer.</text>
</comment>
<dbReference type="InterPro" id="IPR004446">
    <property type="entry name" value="Heptose_bisP_phosphatase"/>
</dbReference>
<evidence type="ECO:0000256" key="6">
    <source>
        <dbReference type="ARBA" id="ARBA00011245"/>
    </source>
</evidence>
<evidence type="ECO:0000256" key="4">
    <source>
        <dbReference type="ARBA" id="ARBA00004496"/>
    </source>
</evidence>
<protein>
    <recommendedName>
        <fullName evidence="14">D,D-heptose 1,7-bisphosphate phosphatase</fullName>
        <ecNumber evidence="14">3.1.3.-</ecNumber>
    </recommendedName>
</protein>
<dbReference type="SUPFAM" id="SSF56784">
    <property type="entry name" value="HAD-like"/>
    <property type="match status" value="1"/>
</dbReference>
<comment type="cofactor">
    <cofactor evidence="3 16">
        <name>Zn(2+)</name>
        <dbReference type="ChEBI" id="CHEBI:29105"/>
    </cofactor>
</comment>
<dbReference type="NCBIfam" id="NF006506">
    <property type="entry name" value="PRK08942.1"/>
    <property type="match status" value="1"/>
</dbReference>
<dbReference type="InterPro" id="IPR006543">
    <property type="entry name" value="Histidinol-phos"/>
</dbReference>
<dbReference type="Proteomes" id="UP000294480">
    <property type="component" value="Unassembled WGS sequence"/>
</dbReference>
<evidence type="ECO:0000256" key="1">
    <source>
        <dbReference type="ARBA" id="ARBA00001226"/>
    </source>
</evidence>
<accession>A0A4R6YBE8</accession>
<comment type="pathway">
    <text evidence="5">Nucleotide-sugar biosynthesis; ADP-L-glycero-beta-D-manno-heptose biosynthesis; ADP-L-glycero-beta-D-manno-heptose from D-glycero-beta-D-manno-heptose 7-phosphate: step 2/4.</text>
</comment>
<feature type="binding site" evidence="16">
    <location>
        <position position="13"/>
    </location>
    <ligand>
        <name>Mg(2+)</name>
        <dbReference type="ChEBI" id="CHEBI:18420"/>
    </ligand>
</feature>
<comment type="subcellular location">
    <subcellularLocation>
        <location evidence="4 14">Cytoplasm</location>
    </subcellularLocation>
</comment>
<comment type="caution">
    <text evidence="18">The sequence shown here is derived from an EMBL/GenBank/DDBJ whole genome shotgun (WGS) entry which is preliminary data.</text>
</comment>
<proteinExistence type="inferred from homology"/>
<feature type="binding site" evidence="16">
    <location>
        <position position="92"/>
    </location>
    <ligand>
        <name>Zn(2+)</name>
        <dbReference type="ChEBI" id="CHEBI:29105"/>
    </ligand>
</feature>
<dbReference type="AlphaFoldDB" id="A0A4R6YBE8"/>
<evidence type="ECO:0000313" key="19">
    <source>
        <dbReference type="Proteomes" id="UP000294480"/>
    </source>
</evidence>
<dbReference type="EMBL" id="SNZE01000001">
    <property type="protein sequence ID" value="TDR32987.1"/>
    <property type="molecule type" value="Genomic_DNA"/>
</dbReference>
<feature type="site" description="Contributes to substrate recognition" evidence="15">
    <location>
        <position position="103"/>
    </location>
</feature>
<dbReference type="PANTHER" id="PTHR42891:SF1">
    <property type="entry name" value="D-GLYCERO-BETA-D-MANNO-HEPTOSE-1,7-BISPHOSPHATE 7-PHOSPHATASE"/>
    <property type="match status" value="1"/>
</dbReference>
<feature type="binding site" evidence="16">
    <location>
        <position position="94"/>
    </location>
    <ligand>
        <name>Zn(2+)</name>
        <dbReference type="ChEBI" id="CHEBI:29105"/>
    </ligand>
</feature>
<dbReference type="FunFam" id="3.40.50.1000:FF:000168">
    <property type="entry name" value="D,D-heptose 1,7-bisphosphate phosphatase"/>
    <property type="match status" value="1"/>
</dbReference>
<name>A0A4R6YBE8_9BURK</name>
<keyword evidence="10 16" id="KW-0862">Zinc</keyword>
<evidence type="ECO:0000256" key="14">
    <source>
        <dbReference type="PIRNR" id="PIRNR004682"/>
    </source>
</evidence>
<dbReference type="PANTHER" id="PTHR42891">
    <property type="entry name" value="D-GLYCERO-BETA-D-MANNO-HEPTOSE-1,7-BISPHOSPHATE 7-PHOSPHATASE"/>
    <property type="match status" value="1"/>
</dbReference>
<gene>
    <name evidence="18" type="ORF">DFR44_10136</name>
</gene>
<comment type="catalytic activity">
    <reaction evidence="1">
        <text>D-glycero-beta-D-manno-heptose 1,7-bisphosphate + H2O = D-glycero-beta-D-manno-heptose 1-phosphate + phosphate</text>
        <dbReference type="Rhea" id="RHEA:28518"/>
        <dbReference type="ChEBI" id="CHEBI:15377"/>
        <dbReference type="ChEBI" id="CHEBI:43474"/>
        <dbReference type="ChEBI" id="CHEBI:60208"/>
        <dbReference type="ChEBI" id="CHEBI:61593"/>
        <dbReference type="EC" id="3.1.3.82"/>
    </reaction>
</comment>
<evidence type="ECO:0000256" key="10">
    <source>
        <dbReference type="ARBA" id="ARBA00022833"/>
    </source>
</evidence>
<dbReference type="NCBIfam" id="TIGR01549">
    <property type="entry name" value="HAD-SF-IA-v1"/>
    <property type="match status" value="1"/>
</dbReference>
<dbReference type="GO" id="GO:0005737">
    <property type="term" value="C:cytoplasm"/>
    <property type="evidence" value="ECO:0007669"/>
    <property type="project" value="UniProtKB-SubCell"/>
</dbReference>
<dbReference type="GO" id="GO:0005975">
    <property type="term" value="P:carbohydrate metabolic process"/>
    <property type="evidence" value="ECO:0007669"/>
    <property type="project" value="InterPro"/>
</dbReference>
<evidence type="ECO:0000259" key="17">
    <source>
        <dbReference type="PROSITE" id="PS50943"/>
    </source>
</evidence>
<dbReference type="NCBIfam" id="TIGR01656">
    <property type="entry name" value="Histidinol-ppas"/>
    <property type="match status" value="1"/>
</dbReference>
<dbReference type="OrthoDB" id="9781367at2"/>
<evidence type="ECO:0000256" key="16">
    <source>
        <dbReference type="PIRSR" id="PIRSR004682-4"/>
    </source>
</evidence>
<dbReference type="PIRSF" id="PIRSF004682">
    <property type="entry name" value="GmhB"/>
    <property type="match status" value="1"/>
</dbReference>
<keyword evidence="11 16" id="KW-0460">Magnesium</keyword>